<keyword evidence="4 11" id="KW-0349">Heme</keyword>
<accession>A0A7Z2S725</accession>
<dbReference type="GO" id="GO:0005886">
    <property type="term" value="C:plasma membrane"/>
    <property type="evidence" value="ECO:0007669"/>
    <property type="project" value="UniProtKB-SubCell"/>
</dbReference>
<evidence type="ECO:0000256" key="7">
    <source>
        <dbReference type="ARBA" id="ARBA00022982"/>
    </source>
</evidence>
<evidence type="ECO:0000256" key="3">
    <source>
        <dbReference type="ARBA" id="ARBA00022475"/>
    </source>
</evidence>
<dbReference type="GO" id="GO:0020037">
    <property type="term" value="F:heme binding"/>
    <property type="evidence" value="ECO:0007669"/>
    <property type="project" value="InterPro"/>
</dbReference>
<dbReference type="PANTHER" id="PTHR11961">
    <property type="entry name" value="CYTOCHROME C"/>
    <property type="match status" value="1"/>
</dbReference>
<dbReference type="InterPro" id="IPR002327">
    <property type="entry name" value="Cyt_c_1A/1B"/>
</dbReference>
<dbReference type="FunFam" id="1.10.760.10:FF:000026">
    <property type="entry name" value="Cytochrome C, membrane-bound"/>
    <property type="match status" value="1"/>
</dbReference>
<dbReference type="Pfam" id="PF00034">
    <property type="entry name" value="Cytochrom_C"/>
    <property type="match status" value="1"/>
</dbReference>
<dbReference type="InterPro" id="IPR009056">
    <property type="entry name" value="Cyt_c-like_dom"/>
</dbReference>
<dbReference type="RefSeq" id="WP_160591641.1">
    <property type="nucleotide sequence ID" value="NZ_CP047895.1"/>
</dbReference>
<keyword evidence="2" id="KW-0813">Transport</keyword>
<dbReference type="KEGG" id="schy:GVO57_02750"/>
<evidence type="ECO:0000256" key="12">
    <source>
        <dbReference type="SAM" id="MobiDB-lite"/>
    </source>
</evidence>
<evidence type="ECO:0000256" key="5">
    <source>
        <dbReference type="ARBA" id="ARBA00022692"/>
    </source>
</evidence>
<reference evidence="15 16" key="1">
    <citation type="submission" date="2020-01" db="EMBL/GenBank/DDBJ databases">
        <title>Sphingomonas sp. C33 whole genome sequece.</title>
        <authorList>
            <person name="Park C."/>
        </authorList>
    </citation>
    <scope>NUCLEOTIDE SEQUENCE [LARGE SCALE GENOMIC DNA]</scope>
    <source>
        <strain evidence="15 16">C33</strain>
    </source>
</reference>
<sequence>MDDRNNTIAGWVLGAGIVALGAGIVSSELFKAERPEKMGYPIAGVVETGGGAAAAEEPIEARLAAADPAAGEKTFAKCAACHSINKGGANGVGPNLWGTVGSNHAHVAGFAYSDALKGKSGPWDWASLDAWLKSPRKYAEGTKMTFAGLSDAQDRANLIAYLNTQSDAPKPLPAAPAEAAPDAASEEAAAEAPAELNAAEAPAAGE</sequence>
<dbReference type="GO" id="GO:0009055">
    <property type="term" value="F:electron transfer activity"/>
    <property type="evidence" value="ECO:0007669"/>
    <property type="project" value="InterPro"/>
</dbReference>
<dbReference type="GO" id="GO:0046872">
    <property type="term" value="F:metal ion binding"/>
    <property type="evidence" value="ECO:0007669"/>
    <property type="project" value="UniProtKB-KW"/>
</dbReference>
<proteinExistence type="predicted"/>
<evidence type="ECO:0000256" key="11">
    <source>
        <dbReference type="PROSITE-ProRule" id="PRU00433"/>
    </source>
</evidence>
<dbReference type="Gene3D" id="1.10.760.10">
    <property type="entry name" value="Cytochrome c-like domain"/>
    <property type="match status" value="1"/>
</dbReference>
<dbReference type="Proteomes" id="UP000464468">
    <property type="component" value="Chromosome"/>
</dbReference>
<keyword evidence="7" id="KW-0249">Electron transport</keyword>
<evidence type="ECO:0000259" key="14">
    <source>
        <dbReference type="PROSITE" id="PS51007"/>
    </source>
</evidence>
<organism evidence="15 16">
    <name type="scientific">Sphingomonas changnyeongensis</name>
    <dbReference type="NCBI Taxonomy" id="2698679"/>
    <lineage>
        <taxon>Bacteria</taxon>
        <taxon>Pseudomonadati</taxon>
        <taxon>Pseudomonadota</taxon>
        <taxon>Alphaproteobacteria</taxon>
        <taxon>Sphingomonadales</taxon>
        <taxon>Sphingomonadaceae</taxon>
        <taxon>Sphingomonas</taxon>
    </lineage>
</organism>
<keyword evidence="16" id="KW-1185">Reference proteome</keyword>
<evidence type="ECO:0000256" key="2">
    <source>
        <dbReference type="ARBA" id="ARBA00022448"/>
    </source>
</evidence>
<protein>
    <submittedName>
        <fullName evidence="15">C-type cytochrome</fullName>
    </submittedName>
</protein>
<evidence type="ECO:0000256" key="8">
    <source>
        <dbReference type="ARBA" id="ARBA00022989"/>
    </source>
</evidence>
<dbReference type="InterPro" id="IPR036909">
    <property type="entry name" value="Cyt_c-like_dom_sf"/>
</dbReference>
<keyword evidence="5 13" id="KW-0812">Transmembrane</keyword>
<evidence type="ECO:0000256" key="4">
    <source>
        <dbReference type="ARBA" id="ARBA00022617"/>
    </source>
</evidence>
<gene>
    <name evidence="15" type="ORF">GVO57_02750</name>
</gene>
<evidence type="ECO:0000256" key="10">
    <source>
        <dbReference type="ARBA" id="ARBA00023136"/>
    </source>
</evidence>
<dbReference type="EMBL" id="CP047895">
    <property type="protein sequence ID" value="QHL89941.1"/>
    <property type="molecule type" value="Genomic_DNA"/>
</dbReference>
<dbReference type="AlphaFoldDB" id="A0A7Z2S725"/>
<keyword evidence="9 11" id="KW-0408">Iron</keyword>
<evidence type="ECO:0000313" key="15">
    <source>
        <dbReference type="EMBL" id="QHL89941.1"/>
    </source>
</evidence>
<evidence type="ECO:0000256" key="1">
    <source>
        <dbReference type="ARBA" id="ARBA00004162"/>
    </source>
</evidence>
<keyword evidence="6 11" id="KW-0479">Metal-binding</keyword>
<comment type="subcellular location">
    <subcellularLocation>
        <location evidence="1">Cell membrane</location>
        <topology evidence="1">Single-pass membrane protein</topology>
    </subcellularLocation>
</comment>
<evidence type="ECO:0000256" key="9">
    <source>
        <dbReference type="ARBA" id="ARBA00023004"/>
    </source>
</evidence>
<dbReference type="PRINTS" id="PR00604">
    <property type="entry name" value="CYTCHRMECIAB"/>
</dbReference>
<dbReference type="PROSITE" id="PS51007">
    <property type="entry name" value="CYTC"/>
    <property type="match status" value="1"/>
</dbReference>
<feature type="domain" description="Cytochrome c" evidence="14">
    <location>
        <begin position="66"/>
        <end position="166"/>
    </location>
</feature>
<feature type="compositionally biased region" description="Low complexity" evidence="12">
    <location>
        <begin position="190"/>
        <end position="206"/>
    </location>
</feature>
<dbReference type="SUPFAM" id="SSF46626">
    <property type="entry name" value="Cytochrome c"/>
    <property type="match status" value="1"/>
</dbReference>
<evidence type="ECO:0000256" key="13">
    <source>
        <dbReference type="SAM" id="Phobius"/>
    </source>
</evidence>
<feature type="transmembrane region" description="Helical" evidence="13">
    <location>
        <begin position="12"/>
        <end position="30"/>
    </location>
</feature>
<name>A0A7Z2S725_9SPHN</name>
<keyword evidence="10 13" id="KW-0472">Membrane</keyword>
<evidence type="ECO:0000256" key="6">
    <source>
        <dbReference type="ARBA" id="ARBA00022723"/>
    </source>
</evidence>
<feature type="region of interest" description="Disordered" evidence="12">
    <location>
        <begin position="167"/>
        <end position="206"/>
    </location>
</feature>
<evidence type="ECO:0000313" key="16">
    <source>
        <dbReference type="Proteomes" id="UP000464468"/>
    </source>
</evidence>
<keyword evidence="8 13" id="KW-1133">Transmembrane helix</keyword>
<keyword evidence="3" id="KW-1003">Cell membrane</keyword>